<protein>
    <recommendedName>
        <fullName evidence="3">Fimbrial assembly protein</fullName>
    </recommendedName>
</protein>
<dbReference type="InterPro" id="IPR007540">
    <property type="entry name" value="Fimbrial_CS1-type"/>
</dbReference>
<dbReference type="EMBL" id="NQKL01000003">
    <property type="protein sequence ID" value="OZY43025.1"/>
    <property type="molecule type" value="Genomic_DNA"/>
</dbReference>
<accession>A0A266M0G5</accession>
<dbReference type="GO" id="GO:0009289">
    <property type="term" value="C:pilus"/>
    <property type="evidence" value="ECO:0007669"/>
    <property type="project" value="InterPro"/>
</dbReference>
<proteinExistence type="predicted"/>
<dbReference type="Pfam" id="PF04449">
    <property type="entry name" value="Fimbrial_CS1"/>
    <property type="match status" value="1"/>
</dbReference>
<evidence type="ECO:0000313" key="1">
    <source>
        <dbReference type="EMBL" id="OZY43025.1"/>
    </source>
</evidence>
<sequence length="166" mass="18429">MIRVSKQSLRWAMAVVLFATHSVVYAIREEKEFEVAVHIPTVDFYVLPADPAFLQNMQHMKWDFNSATFLPVNALFNVRSTNSYITARLAQEAKLTSERLDASDIALKVSFNYQPLSLTDTEVVSSAVAQGGIQVPLRIEAVEPAGGFLPGTYYGTVTIIFDAQII</sequence>
<dbReference type="AlphaFoldDB" id="A0A266M0G5"/>
<evidence type="ECO:0000313" key="2">
    <source>
        <dbReference type="Proteomes" id="UP000216113"/>
    </source>
</evidence>
<dbReference type="RefSeq" id="WP_095028296.1">
    <property type="nucleotide sequence ID" value="NZ_NQKL01000003.1"/>
</dbReference>
<dbReference type="Proteomes" id="UP000216113">
    <property type="component" value="Unassembled WGS sequence"/>
</dbReference>
<reference evidence="1 2" key="1">
    <citation type="submission" date="2017-08" db="EMBL/GenBank/DDBJ databases">
        <title>Genomic and metabolic characterisation of spoilage-associated Pseudomonas species.</title>
        <authorList>
            <person name="Stanborough T."/>
            <person name="Fegan N."/>
            <person name="Powell S.M."/>
            <person name="Singh T."/>
            <person name="Tamplin M.L."/>
            <person name="Chandry P.S."/>
        </authorList>
    </citation>
    <scope>NUCLEOTIDE SEQUENCE [LARGE SCALE GENOMIC DNA]</scope>
    <source>
        <strain evidence="1 2">F1820</strain>
    </source>
</reference>
<gene>
    <name evidence="1" type="ORF">CJF43_05410</name>
</gene>
<name>A0A266M0G5_PSEFR</name>
<evidence type="ECO:0008006" key="3">
    <source>
        <dbReference type="Google" id="ProtNLM"/>
    </source>
</evidence>
<organism evidence="1 2">
    <name type="scientific">Pseudomonas fragi</name>
    <dbReference type="NCBI Taxonomy" id="296"/>
    <lineage>
        <taxon>Bacteria</taxon>
        <taxon>Pseudomonadati</taxon>
        <taxon>Pseudomonadota</taxon>
        <taxon>Gammaproteobacteria</taxon>
        <taxon>Pseudomonadales</taxon>
        <taxon>Pseudomonadaceae</taxon>
        <taxon>Pseudomonas</taxon>
    </lineage>
</organism>
<dbReference type="Gene3D" id="2.60.40.2040">
    <property type="entry name" value="CFA/I fimbrial subunit E, pilin domain"/>
    <property type="match status" value="1"/>
</dbReference>
<comment type="caution">
    <text evidence="1">The sequence shown here is derived from an EMBL/GenBank/DDBJ whole genome shotgun (WGS) entry which is preliminary data.</text>
</comment>